<dbReference type="GO" id="GO:0047826">
    <property type="term" value="F:D-lysine 5,6-aminomutase activity"/>
    <property type="evidence" value="ECO:0000318"/>
    <property type="project" value="GO_Central"/>
</dbReference>
<evidence type="ECO:0000256" key="8">
    <source>
        <dbReference type="ARBA" id="ARBA00022824"/>
    </source>
</evidence>
<dbReference type="KEGG" id="ggo:101134478"/>
<dbReference type="Proteomes" id="UP000001519">
    <property type="component" value="Chromosome 19"/>
</dbReference>
<feature type="transmembrane region" description="Helical" evidence="18">
    <location>
        <begin position="21"/>
        <end position="41"/>
    </location>
</feature>
<dbReference type="FunCoup" id="G3QRI7">
    <property type="interactions" value="72"/>
</dbReference>
<comment type="subunit">
    <text evidence="4">Homodimer.</text>
</comment>
<keyword evidence="11 18" id="KW-0472">Membrane</keyword>
<evidence type="ECO:0000256" key="7">
    <source>
        <dbReference type="ARBA" id="ARBA00022801"/>
    </source>
</evidence>
<dbReference type="OMA" id="ACLIWPA"/>
<evidence type="ECO:0000313" key="20">
    <source>
        <dbReference type="Proteomes" id="UP000001519"/>
    </source>
</evidence>
<evidence type="ECO:0000256" key="3">
    <source>
        <dbReference type="ARBA" id="ARBA00007375"/>
    </source>
</evidence>
<dbReference type="RefSeq" id="XP_004061502.4">
    <property type="nucleotide sequence ID" value="XM_004061454.5"/>
</dbReference>
<dbReference type="PANTHER" id="PTHR31885">
    <property type="entry name" value="GH04784P"/>
    <property type="match status" value="1"/>
</dbReference>
<dbReference type="GO" id="GO:0047408">
    <property type="term" value="F:alkenylglycerophosphocholine hydrolase activity"/>
    <property type="evidence" value="ECO:0000318"/>
    <property type="project" value="GO_Central"/>
</dbReference>
<dbReference type="InterPro" id="IPR012506">
    <property type="entry name" value="TMEM86B-like"/>
</dbReference>
<dbReference type="Pfam" id="PF07947">
    <property type="entry name" value="YhhN"/>
    <property type="match status" value="1"/>
</dbReference>
<dbReference type="GO" id="GO:0046485">
    <property type="term" value="P:ether lipid metabolic process"/>
    <property type="evidence" value="ECO:0000318"/>
    <property type="project" value="GO_Central"/>
</dbReference>
<dbReference type="EC" id="3.3.2.2" evidence="12"/>
<dbReference type="InParanoid" id="G3QRI7"/>
<reference evidence="19" key="4">
    <citation type="submission" date="2025-09" db="UniProtKB">
        <authorList>
            <consortium name="Ensembl"/>
        </authorList>
    </citation>
    <scope>IDENTIFICATION</scope>
</reference>
<evidence type="ECO:0000256" key="6">
    <source>
        <dbReference type="ARBA" id="ARBA00022692"/>
    </source>
</evidence>
<reference evidence="20" key="1">
    <citation type="submission" date="2011-05" db="EMBL/GenBank/DDBJ databases">
        <title>Insights into the evolution of the great apes provided by the gorilla genome.</title>
        <authorList>
            <person name="Scally A."/>
        </authorList>
    </citation>
    <scope>NUCLEOTIDE SEQUENCE [LARGE SCALE GENOMIC DNA]</scope>
</reference>
<dbReference type="GeneID" id="101134478"/>
<feature type="transmembrane region" description="Helical" evidence="18">
    <location>
        <begin position="123"/>
        <end position="141"/>
    </location>
</feature>
<evidence type="ECO:0000256" key="18">
    <source>
        <dbReference type="SAM" id="Phobius"/>
    </source>
</evidence>
<evidence type="ECO:0000256" key="10">
    <source>
        <dbReference type="ARBA" id="ARBA00023098"/>
    </source>
</evidence>
<dbReference type="GO" id="GO:0016020">
    <property type="term" value="C:membrane"/>
    <property type="evidence" value="ECO:0000318"/>
    <property type="project" value="GO_Central"/>
</dbReference>
<comment type="function">
    <text evidence="13">Catalyzes the hydrolysis of the vinyl ether bond of choline or ethanolamine lysoplasmalogens, forming fatty aldehyde and glycerophosphocholine or glycerophosphoethanolamine, respectively and is specific for the sn-2-deacylated (lyso) form of plasmalogen.</text>
</comment>
<evidence type="ECO:0000256" key="17">
    <source>
        <dbReference type="ARBA" id="ARBA00049560"/>
    </source>
</evidence>
<evidence type="ECO:0000256" key="12">
    <source>
        <dbReference type="ARBA" id="ARBA00035673"/>
    </source>
</evidence>
<keyword evidence="7" id="KW-0378">Hydrolase</keyword>
<dbReference type="Ensembl" id="ENSGGOT00000005378.3">
    <property type="protein sequence ID" value="ENSGGOP00000005242.3"/>
    <property type="gene ID" value="ENSGGOG00000005353.3"/>
</dbReference>
<reference evidence="19 20" key="2">
    <citation type="journal article" date="2012" name="Nature">
        <title>Insights into hominid evolution from the gorilla genome sequence.</title>
        <authorList>
            <person name="Scally A."/>
            <person name="Dutheil J.Y."/>
            <person name="Hillier L.W."/>
            <person name="Jordan G.E."/>
            <person name="Goodhead I."/>
            <person name="Herrero J."/>
            <person name="Hobolth A."/>
            <person name="Lappalainen T."/>
            <person name="Mailund T."/>
            <person name="Marques-Bonet T."/>
            <person name="McCarthy S."/>
            <person name="Montgomery S.H."/>
            <person name="Schwalie P.C."/>
            <person name="Tang Y.A."/>
            <person name="Ward M.C."/>
            <person name="Xue Y."/>
            <person name="Yngvadottir B."/>
            <person name="Alkan C."/>
            <person name="Andersen L.N."/>
            <person name="Ayub Q."/>
            <person name="Ball E.V."/>
            <person name="Beal K."/>
            <person name="Bradley B.J."/>
            <person name="Chen Y."/>
            <person name="Clee C.M."/>
            <person name="Fitzgerald S."/>
            <person name="Graves T.A."/>
            <person name="Gu Y."/>
            <person name="Heath P."/>
            <person name="Heger A."/>
            <person name="Karakoc E."/>
            <person name="Kolb-Kokocinski A."/>
            <person name="Laird G.K."/>
            <person name="Lunter G."/>
            <person name="Meader S."/>
            <person name="Mort M."/>
            <person name="Mullikin J.C."/>
            <person name="Munch K."/>
            <person name="O'Connor T.D."/>
            <person name="Phillips A.D."/>
            <person name="Prado-Martinez J."/>
            <person name="Rogers A.S."/>
            <person name="Sajjadian S."/>
            <person name="Schmidt D."/>
            <person name="Shaw K."/>
            <person name="Simpson J.T."/>
            <person name="Stenson P.D."/>
            <person name="Turner D.J."/>
            <person name="Vigilant L."/>
            <person name="Vilella A.J."/>
            <person name="Whitener W."/>
            <person name="Zhu B."/>
            <person name="Cooper D.N."/>
            <person name="de Jong P."/>
            <person name="Dermitzakis E.T."/>
            <person name="Eichler E.E."/>
            <person name="Flicek P."/>
            <person name="Goldman N."/>
            <person name="Mundy N.I."/>
            <person name="Ning Z."/>
            <person name="Odom D.T."/>
            <person name="Ponting C.P."/>
            <person name="Quail M.A."/>
            <person name="Ryder O.A."/>
            <person name="Searle S.M."/>
            <person name="Warren W.C."/>
            <person name="Wilson R.K."/>
            <person name="Schierup M.H."/>
            <person name="Rogers J."/>
            <person name="Tyler-Smith C."/>
            <person name="Durbin R."/>
        </authorList>
    </citation>
    <scope>NUCLEOTIDE SEQUENCE [LARGE SCALE GENOMIC DNA]</scope>
</reference>
<dbReference type="CTD" id="255043"/>
<dbReference type="GO" id="GO:0042802">
    <property type="term" value="F:identical protein binding"/>
    <property type="evidence" value="ECO:0007669"/>
    <property type="project" value="Ensembl"/>
</dbReference>
<evidence type="ECO:0000256" key="13">
    <source>
        <dbReference type="ARBA" id="ARBA00037660"/>
    </source>
</evidence>
<sequence length="227" mass="24496">MDAGKAGQTLKTHCSAQRPDVCRWLSPFILSCCVYFCLWIPEDQLSWFAALVKCLPVLCLAGFLWVMSPSGGYTQLLQGALVCSAVGDACLIWPAAFLPGMAAFATAHLLYVWAFGFSPLQPGLLLLLVILASGPYLSLVLQHLKPDMVLPVVAYGLILMAMLWRGLARGGSAGWGALLFTLSDGVLAWDTFAQPVPHAHLVIMTTYYAAQLLITLSALRSPVPKTD</sequence>
<comment type="catalytic activity">
    <reaction evidence="16">
        <text>a 1-O-(1Z-alkenyl)-sn-glycero-3-phosphoethanolamine + H2O = a 2,3-saturated aldehyde + sn-glycero-3-phosphoethanolamine</text>
        <dbReference type="Rhea" id="RHEA:16905"/>
        <dbReference type="ChEBI" id="CHEBI:15377"/>
        <dbReference type="ChEBI" id="CHEBI:73359"/>
        <dbReference type="ChEBI" id="CHEBI:77288"/>
        <dbReference type="ChEBI" id="CHEBI:143890"/>
        <dbReference type="EC" id="3.3.2.2"/>
    </reaction>
</comment>
<evidence type="ECO:0000256" key="16">
    <source>
        <dbReference type="ARBA" id="ARBA00049458"/>
    </source>
</evidence>
<feature type="transmembrane region" description="Helical" evidence="18">
    <location>
        <begin position="79"/>
        <end position="111"/>
    </location>
</feature>
<keyword evidence="10" id="KW-0443">Lipid metabolism</keyword>
<comment type="subcellular location">
    <subcellularLocation>
        <location evidence="2">Cytoplasm</location>
    </subcellularLocation>
    <subcellularLocation>
        <location evidence="1">Endoplasmic reticulum membrane</location>
        <topology evidence="1">Multi-pass membrane protein</topology>
    </subcellularLocation>
</comment>
<keyword evidence="9 18" id="KW-1133">Transmembrane helix</keyword>
<organism evidence="19 20">
    <name type="scientific">Gorilla gorilla gorilla</name>
    <name type="common">Western lowland gorilla</name>
    <dbReference type="NCBI Taxonomy" id="9595"/>
    <lineage>
        <taxon>Eukaryota</taxon>
        <taxon>Metazoa</taxon>
        <taxon>Chordata</taxon>
        <taxon>Craniata</taxon>
        <taxon>Vertebrata</taxon>
        <taxon>Euteleostomi</taxon>
        <taxon>Mammalia</taxon>
        <taxon>Eutheria</taxon>
        <taxon>Euarchontoglires</taxon>
        <taxon>Primates</taxon>
        <taxon>Haplorrhini</taxon>
        <taxon>Catarrhini</taxon>
        <taxon>Hominidae</taxon>
        <taxon>Gorilla</taxon>
    </lineage>
</organism>
<comment type="similarity">
    <text evidence="3">Belongs to the TMEM86 family.</text>
</comment>
<evidence type="ECO:0000256" key="2">
    <source>
        <dbReference type="ARBA" id="ARBA00004496"/>
    </source>
</evidence>
<dbReference type="EMBL" id="CABD030114935">
    <property type="status" value="NOT_ANNOTATED_CDS"/>
    <property type="molecule type" value="Genomic_DNA"/>
</dbReference>
<feature type="transmembrane region" description="Helical" evidence="18">
    <location>
        <begin position="47"/>
        <end position="67"/>
    </location>
</feature>
<evidence type="ECO:0000256" key="4">
    <source>
        <dbReference type="ARBA" id="ARBA00011738"/>
    </source>
</evidence>
<evidence type="ECO:0000256" key="5">
    <source>
        <dbReference type="ARBA" id="ARBA00022490"/>
    </source>
</evidence>
<comment type="catalytic activity">
    <reaction evidence="17">
        <text>a 1-O-(1Z-alkenyl)-sn-glycero-3-phosphocholine + H2O = a 2,3-saturated aldehyde + sn-glycerol 3-phosphocholine</text>
        <dbReference type="Rhea" id="RHEA:22544"/>
        <dbReference type="ChEBI" id="CHEBI:15377"/>
        <dbReference type="ChEBI" id="CHEBI:16870"/>
        <dbReference type="ChEBI" id="CHEBI:73359"/>
        <dbReference type="ChEBI" id="CHEBI:77287"/>
        <dbReference type="EC" id="3.3.2.2"/>
    </reaction>
</comment>
<dbReference type="Bgee" id="ENSGGOG00000005353">
    <property type="expression patterns" value="Expressed in testis and 5 other cell types or tissues"/>
</dbReference>
<evidence type="ECO:0000256" key="9">
    <source>
        <dbReference type="ARBA" id="ARBA00022989"/>
    </source>
</evidence>
<proteinExistence type="inferred from homology"/>
<dbReference type="GO" id="GO:0005789">
    <property type="term" value="C:endoplasmic reticulum membrane"/>
    <property type="evidence" value="ECO:0007669"/>
    <property type="project" value="UniProtKB-SubCell"/>
</dbReference>
<name>G3QRI7_GORGO</name>
<keyword evidence="8" id="KW-0256">Endoplasmic reticulum</keyword>
<dbReference type="AlphaFoldDB" id="G3QRI7"/>
<protein>
    <recommendedName>
        <fullName evidence="14">Lysoplasmalogenase TMEM86B</fullName>
        <ecNumber evidence="12">3.3.2.2</ecNumber>
    </recommendedName>
    <alternativeName>
        <fullName evidence="15">Transmembrane protein 86B</fullName>
    </alternativeName>
</protein>
<evidence type="ECO:0000256" key="11">
    <source>
        <dbReference type="ARBA" id="ARBA00023136"/>
    </source>
</evidence>
<feature type="transmembrane region" description="Helical" evidence="18">
    <location>
        <begin position="199"/>
        <end position="219"/>
    </location>
</feature>
<accession>G3QRI7</accession>
<feature type="transmembrane region" description="Helical" evidence="18">
    <location>
        <begin position="148"/>
        <end position="167"/>
    </location>
</feature>
<evidence type="ECO:0000256" key="15">
    <source>
        <dbReference type="ARBA" id="ARBA00042674"/>
    </source>
</evidence>
<dbReference type="STRING" id="9593.ENSGGOP00000005242"/>
<gene>
    <name evidence="19" type="primary">TMEM86B</name>
</gene>
<dbReference type="PANTHER" id="PTHR31885:SF7">
    <property type="entry name" value="LYSOPLASMALOGENASE"/>
    <property type="match status" value="1"/>
</dbReference>
<keyword evidence="5" id="KW-0963">Cytoplasm</keyword>
<evidence type="ECO:0000256" key="1">
    <source>
        <dbReference type="ARBA" id="ARBA00004477"/>
    </source>
</evidence>
<reference evidence="19" key="3">
    <citation type="submission" date="2025-08" db="UniProtKB">
        <authorList>
            <consortium name="Ensembl"/>
        </authorList>
    </citation>
    <scope>IDENTIFICATION</scope>
</reference>
<dbReference type="HOGENOM" id="CLU_079086_1_0_1"/>
<dbReference type="eggNOG" id="KOG4804">
    <property type="taxonomic scope" value="Eukaryota"/>
</dbReference>
<dbReference type="GeneTree" id="ENSGT00390000007101"/>
<keyword evidence="6 18" id="KW-0812">Transmembrane</keyword>
<keyword evidence="20" id="KW-1185">Reference proteome</keyword>
<evidence type="ECO:0000256" key="14">
    <source>
        <dbReference type="ARBA" id="ARBA00039876"/>
    </source>
</evidence>
<evidence type="ECO:0000313" key="19">
    <source>
        <dbReference type="Ensembl" id="ENSGGOP00000005242.3"/>
    </source>
</evidence>